<dbReference type="RefSeq" id="WP_096798006.1">
    <property type="nucleotide sequence ID" value="NZ_CP023564.1"/>
</dbReference>
<dbReference type="KEGG" id="bgg:CFK41_01105"/>
<evidence type="ECO:0000313" key="4">
    <source>
        <dbReference type="Proteomes" id="UP000217889"/>
    </source>
</evidence>
<accession>A0A291GTK5</accession>
<dbReference type="Gene3D" id="3.30.530.20">
    <property type="match status" value="1"/>
</dbReference>
<dbReference type="AlphaFoldDB" id="A0A291GTK5"/>
<evidence type="ECO:0000313" key="3">
    <source>
        <dbReference type="EMBL" id="ATG53527.1"/>
    </source>
</evidence>
<dbReference type="Proteomes" id="UP000217889">
    <property type="component" value="Chromosome"/>
</dbReference>
<proteinExistence type="inferred from homology"/>
<dbReference type="InterPro" id="IPR013538">
    <property type="entry name" value="ASHA1/2-like_C"/>
</dbReference>
<dbReference type="EMBL" id="CP023564">
    <property type="protein sequence ID" value="ATG53527.1"/>
    <property type="molecule type" value="Genomic_DNA"/>
</dbReference>
<feature type="domain" description="Activator of Hsp90 ATPase homologue 1/2-like C-terminal" evidence="2">
    <location>
        <begin position="28"/>
        <end position="131"/>
    </location>
</feature>
<comment type="similarity">
    <text evidence="1">Belongs to the AHA1 family.</text>
</comment>
<reference evidence="3 4" key="1">
    <citation type="journal article" date="2014" name="Int. J. Syst. Evol. Microbiol.">
        <title>Brachybacterium ginsengisoli sp. nov., isolated from soil of a ginseng field.</title>
        <authorList>
            <person name="Hoang V.A."/>
            <person name="Kim Y.J."/>
            <person name="Nguyen N.L."/>
            <person name="Yang D.C."/>
        </authorList>
    </citation>
    <scope>NUCLEOTIDE SEQUENCE [LARGE SCALE GENOMIC DNA]</scope>
    <source>
        <strain evidence="3 4">DCY80</strain>
    </source>
</reference>
<dbReference type="InterPro" id="IPR023393">
    <property type="entry name" value="START-like_dom_sf"/>
</dbReference>
<dbReference type="OrthoDB" id="8117292at2"/>
<dbReference type="Pfam" id="PF08327">
    <property type="entry name" value="AHSA1"/>
    <property type="match status" value="1"/>
</dbReference>
<protein>
    <submittedName>
        <fullName evidence="3">Polyketide cyclase</fullName>
    </submittedName>
</protein>
<evidence type="ECO:0000256" key="1">
    <source>
        <dbReference type="ARBA" id="ARBA00006817"/>
    </source>
</evidence>
<organism evidence="3 4">
    <name type="scientific">Brachybacterium ginsengisoli</name>
    <dbReference type="NCBI Taxonomy" id="1331682"/>
    <lineage>
        <taxon>Bacteria</taxon>
        <taxon>Bacillati</taxon>
        <taxon>Actinomycetota</taxon>
        <taxon>Actinomycetes</taxon>
        <taxon>Micrococcales</taxon>
        <taxon>Dermabacteraceae</taxon>
        <taxon>Brachybacterium</taxon>
    </lineage>
</organism>
<dbReference type="SUPFAM" id="SSF55961">
    <property type="entry name" value="Bet v1-like"/>
    <property type="match status" value="1"/>
</dbReference>
<name>A0A291GTK5_9MICO</name>
<evidence type="ECO:0000259" key="2">
    <source>
        <dbReference type="Pfam" id="PF08327"/>
    </source>
</evidence>
<keyword evidence="4" id="KW-1185">Reference proteome</keyword>
<sequence>MTEQDTAQTSAATADVPDEILRSIHVAATAETVFAVVSEPGWFINSGEYRAHGITVEGDISRLVDPDHGEFAIRTVELDPPHRAVFQWLAGENGDLADHPATTVEFTLEPEGDGVLLTVRETGFASISRDAAERRTRFEDNTRGWIEELEVARLRAEAA</sequence>
<gene>
    <name evidence="3" type="ORF">CFK41_01105</name>
</gene>